<keyword evidence="2" id="KW-0812">Transmembrane</keyword>
<organism evidence="3 4">
    <name type="scientific">Aquisphaera giovannonii</name>
    <dbReference type="NCBI Taxonomy" id="406548"/>
    <lineage>
        <taxon>Bacteria</taxon>
        <taxon>Pseudomonadati</taxon>
        <taxon>Planctomycetota</taxon>
        <taxon>Planctomycetia</taxon>
        <taxon>Isosphaerales</taxon>
        <taxon>Isosphaeraceae</taxon>
        <taxon>Aquisphaera</taxon>
    </lineage>
</organism>
<gene>
    <name evidence="3" type="ORF">OJF2_68090</name>
</gene>
<evidence type="ECO:0000256" key="2">
    <source>
        <dbReference type="SAM" id="Phobius"/>
    </source>
</evidence>
<keyword evidence="2" id="KW-1133">Transmembrane helix</keyword>
<evidence type="ECO:0000256" key="1">
    <source>
        <dbReference type="SAM" id="Coils"/>
    </source>
</evidence>
<sequence>MTFVGKILVILIMALSLIFLGISTVVFTTSQNWLVAANAQKKAAGELKTKLDDANAKVAAAEKDLEAEKVKYEALTKQQDNQIKALEAENARQQQEITRAGNEVAGAEATAKTALAEAEARRNEAIQLREKRAAVEDQANKFKLKQAELFDRIRELERIMETANKNNADLKDRVARYSTLLRQNGLSEDITRVKGTEAAPPVVGKIKQVDPANRNLVISIGSDDGLSVGNELYLFRQDPRPEYLGKMSVTIVDPDQAVGRVIGGTYQGKKLREGDIVSSTINPRG</sequence>
<name>A0A5B9WE15_9BACT</name>
<proteinExistence type="predicted"/>
<dbReference type="KEGG" id="agv:OJF2_68090"/>
<dbReference type="RefSeq" id="WP_148597675.1">
    <property type="nucleotide sequence ID" value="NZ_CP042997.1"/>
</dbReference>
<accession>A0A5B9WE15</accession>
<feature type="transmembrane region" description="Helical" evidence="2">
    <location>
        <begin position="7"/>
        <end position="27"/>
    </location>
</feature>
<evidence type="ECO:0000313" key="3">
    <source>
        <dbReference type="EMBL" id="QEH38211.1"/>
    </source>
</evidence>
<feature type="coiled-coil region" evidence="1">
    <location>
        <begin position="37"/>
        <end position="180"/>
    </location>
</feature>
<evidence type="ECO:0000313" key="4">
    <source>
        <dbReference type="Proteomes" id="UP000324233"/>
    </source>
</evidence>
<keyword evidence="4" id="KW-1185">Reference proteome</keyword>
<dbReference type="OrthoDB" id="253764at2"/>
<protein>
    <recommendedName>
        <fullName evidence="5">Chromosome partition protein Smc</fullName>
    </recommendedName>
</protein>
<keyword evidence="1" id="KW-0175">Coiled coil</keyword>
<dbReference type="AlphaFoldDB" id="A0A5B9WE15"/>
<reference evidence="3 4" key="1">
    <citation type="submission" date="2019-08" db="EMBL/GenBank/DDBJ databases">
        <title>Deep-cultivation of Planctomycetes and their phenomic and genomic characterization uncovers novel biology.</title>
        <authorList>
            <person name="Wiegand S."/>
            <person name="Jogler M."/>
            <person name="Boedeker C."/>
            <person name="Pinto D."/>
            <person name="Vollmers J."/>
            <person name="Rivas-Marin E."/>
            <person name="Kohn T."/>
            <person name="Peeters S.H."/>
            <person name="Heuer A."/>
            <person name="Rast P."/>
            <person name="Oberbeckmann S."/>
            <person name="Bunk B."/>
            <person name="Jeske O."/>
            <person name="Meyerdierks A."/>
            <person name="Storesund J.E."/>
            <person name="Kallscheuer N."/>
            <person name="Luecker S."/>
            <person name="Lage O.M."/>
            <person name="Pohl T."/>
            <person name="Merkel B.J."/>
            <person name="Hornburger P."/>
            <person name="Mueller R.-W."/>
            <person name="Bruemmer F."/>
            <person name="Labrenz M."/>
            <person name="Spormann A.M."/>
            <person name="Op den Camp H."/>
            <person name="Overmann J."/>
            <person name="Amann R."/>
            <person name="Jetten M.S.M."/>
            <person name="Mascher T."/>
            <person name="Medema M.H."/>
            <person name="Devos D.P."/>
            <person name="Kaster A.-K."/>
            <person name="Ovreas L."/>
            <person name="Rohde M."/>
            <person name="Galperin M.Y."/>
            <person name="Jogler C."/>
        </authorList>
    </citation>
    <scope>NUCLEOTIDE SEQUENCE [LARGE SCALE GENOMIC DNA]</scope>
    <source>
        <strain evidence="3 4">OJF2</strain>
    </source>
</reference>
<dbReference type="EMBL" id="CP042997">
    <property type="protein sequence ID" value="QEH38211.1"/>
    <property type="molecule type" value="Genomic_DNA"/>
</dbReference>
<evidence type="ECO:0008006" key="5">
    <source>
        <dbReference type="Google" id="ProtNLM"/>
    </source>
</evidence>
<keyword evidence="2" id="KW-0472">Membrane</keyword>
<dbReference type="Proteomes" id="UP000324233">
    <property type="component" value="Chromosome"/>
</dbReference>